<dbReference type="GO" id="GO:0110001">
    <property type="term" value="C:toxin-antitoxin complex"/>
    <property type="evidence" value="ECO:0007669"/>
    <property type="project" value="InterPro"/>
</dbReference>
<comment type="caution">
    <text evidence="4">The sequence shown here is derived from an EMBL/GenBank/DDBJ whole genome shotgun (WGS) entry which is preliminary data.</text>
</comment>
<reference evidence="4" key="1">
    <citation type="journal article" date="2021" name="PeerJ">
        <title>Extensive microbial diversity within the chicken gut microbiome revealed by metagenomics and culture.</title>
        <authorList>
            <person name="Gilroy R."/>
            <person name="Ravi A."/>
            <person name="Getino M."/>
            <person name="Pursley I."/>
            <person name="Horton D.L."/>
            <person name="Alikhan N.F."/>
            <person name="Baker D."/>
            <person name="Gharbi K."/>
            <person name="Hall N."/>
            <person name="Watson M."/>
            <person name="Adriaenssens E.M."/>
            <person name="Foster-Nyarko E."/>
            <person name="Jarju S."/>
            <person name="Secka A."/>
            <person name="Antonio M."/>
            <person name="Oren A."/>
            <person name="Chaudhuri R.R."/>
            <person name="La Ragione R."/>
            <person name="Hildebrand F."/>
            <person name="Pallen M.J."/>
        </authorList>
    </citation>
    <scope>NUCLEOTIDE SEQUENCE</scope>
    <source>
        <strain evidence="4">G3-2149</strain>
    </source>
</reference>
<proteinExistence type="predicted"/>
<dbReference type="Pfam" id="PF01934">
    <property type="entry name" value="HepT-like"/>
    <property type="match status" value="1"/>
</dbReference>
<reference evidence="4" key="2">
    <citation type="submission" date="2021-04" db="EMBL/GenBank/DDBJ databases">
        <authorList>
            <person name="Gilroy R."/>
        </authorList>
    </citation>
    <scope>NUCLEOTIDE SEQUENCE</scope>
    <source>
        <strain evidence="4">G3-2149</strain>
    </source>
</reference>
<dbReference type="Proteomes" id="UP000823865">
    <property type="component" value="Unassembled WGS sequence"/>
</dbReference>
<evidence type="ECO:0000313" key="4">
    <source>
        <dbReference type="EMBL" id="MBU3853663.1"/>
    </source>
</evidence>
<evidence type="ECO:0000313" key="5">
    <source>
        <dbReference type="Proteomes" id="UP000823865"/>
    </source>
</evidence>
<organism evidence="4 5">
    <name type="scientific">Candidatus Paraprevotella stercoravium</name>
    <dbReference type="NCBI Taxonomy" id="2838725"/>
    <lineage>
        <taxon>Bacteria</taxon>
        <taxon>Pseudomonadati</taxon>
        <taxon>Bacteroidota</taxon>
        <taxon>Bacteroidia</taxon>
        <taxon>Bacteroidales</taxon>
        <taxon>Prevotellaceae</taxon>
        <taxon>Paraprevotella</taxon>
    </lineage>
</organism>
<dbReference type="AlphaFoldDB" id="A0A9E2L8I7"/>
<dbReference type="EMBL" id="JAHLFU010000163">
    <property type="protein sequence ID" value="MBU3853663.1"/>
    <property type="molecule type" value="Genomic_DNA"/>
</dbReference>
<protein>
    <submittedName>
        <fullName evidence="4">DUF86 domain-containing protein</fullName>
    </submittedName>
</protein>
<keyword evidence="1" id="KW-1277">Toxin-antitoxin system</keyword>
<keyword evidence="3" id="KW-0378">Hydrolase</keyword>
<dbReference type="InterPro" id="IPR008201">
    <property type="entry name" value="HepT-like"/>
</dbReference>
<evidence type="ECO:0000256" key="2">
    <source>
        <dbReference type="ARBA" id="ARBA00022722"/>
    </source>
</evidence>
<evidence type="ECO:0000256" key="1">
    <source>
        <dbReference type="ARBA" id="ARBA00022649"/>
    </source>
</evidence>
<name>A0A9E2L8I7_9BACT</name>
<evidence type="ECO:0000256" key="3">
    <source>
        <dbReference type="ARBA" id="ARBA00022801"/>
    </source>
</evidence>
<dbReference type="GO" id="GO:0004540">
    <property type="term" value="F:RNA nuclease activity"/>
    <property type="evidence" value="ECO:0007669"/>
    <property type="project" value="InterPro"/>
</dbReference>
<gene>
    <name evidence="4" type="ORF">H9789_07595</name>
</gene>
<keyword evidence="2" id="KW-0540">Nuclease</keyword>
<dbReference type="GO" id="GO:0016787">
    <property type="term" value="F:hydrolase activity"/>
    <property type="evidence" value="ECO:0007669"/>
    <property type="project" value="UniProtKB-KW"/>
</dbReference>
<accession>A0A9E2L8I7</accession>
<sequence length="44" mass="5052">MKGIRDHIAHGYFEIDADVIYETVKNDLGPLLDATRFFLEEVAK</sequence>